<keyword evidence="3" id="KW-1185">Reference proteome</keyword>
<gene>
    <name evidence="2" type="primary">AUGUSTUS-3.0.2_00231</name>
    <name evidence="2" type="ORF">TcasGA2_TC000231</name>
</gene>
<dbReference type="InterPro" id="IPR045107">
    <property type="entry name" value="SAC3/GANP/THP3"/>
</dbReference>
<dbReference type="Pfam" id="PF03399">
    <property type="entry name" value="SAC3_GANP"/>
    <property type="match status" value="1"/>
</dbReference>
<dbReference type="Gene3D" id="1.25.40.990">
    <property type="match status" value="1"/>
</dbReference>
<evidence type="ECO:0000259" key="1">
    <source>
        <dbReference type="Pfam" id="PF03399"/>
    </source>
</evidence>
<dbReference type="InterPro" id="IPR005062">
    <property type="entry name" value="SAC3/GANP/THP3_conserved"/>
</dbReference>
<dbReference type="PANTHER" id="PTHR12436:SF38">
    <property type="entry name" value="SAC3 DOMAIN-CONTAINING PROTEIN 1"/>
    <property type="match status" value="1"/>
</dbReference>
<dbReference type="Proteomes" id="UP000007266">
    <property type="component" value="Linkage group 2"/>
</dbReference>
<protein>
    <submittedName>
        <fullName evidence="2">Protein xmas-2-like Protein</fullName>
    </submittedName>
</protein>
<dbReference type="EMBL" id="KQ971315">
    <property type="protein sequence ID" value="EEZ97859.2"/>
    <property type="molecule type" value="Genomic_DNA"/>
</dbReference>
<feature type="domain" description="SAC3/GANP/THP3 conserved" evidence="1">
    <location>
        <begin position="1"/>
        <end position="297"/>
    </location>
</feature>
<sequence length="341" mass="39374">MCPTEEIKMREREKMLHVLEMVPGTEKTRQPKASTAHMVKSFSRSAAGKQIKPETLRPPQVLLKTVKYLLCDVINTKRLPYWHSVYDFITDRLLAVRQDLVVQNVSKAESITILQPIVRFHAYAAYRLCEEGIANFDATLNNKHFQECLKKLLYIYDSYDFLNLEIKSVCNDYFIENRPEFEALYLIFNLGNDEALTRSLTIPKKCKTNVVKDATKLSFCFKYGNFVQACRIIKNLPALLAAVASLHLGEIRRRAFNIMSTAYHSKNLAFPCEVVREVLLYGSVDELLQDCKYYGIRGDNEHLYFSKQAFDSTKAKVGNRRELFVENKKMEDKLDVIILGL</sequence>
<evidence type="ECO:0000313" key="2">
    <source>
        <dbReference type="EMBL" id="EEZ97859.2"/>
    </source>
</evidence>
<reference evidence="2 3" key="1">
    <citation type="journal article" date="2008" name="Nature">
        <title>The genome of the model beetle and pest Tribolium castaneum.</title>
        <authorList>
            <consortium name="Tribolium Genome Sequencing Consortium"/>
            <person name="Richards S."/>
            <person name="Gibbs R.A."/>
            <person name="Weinstock G.M."/>
            <person name="Brown S.J."/>
            <person name="Denell R."/>
            <person name="Beeman R.W."/>
            <person name="Gibbs R."/>
            <person name="Beeman R.W."/>
            <person name="Brown S.J."/>
            <person name="Bucher G."/>
            <person name="Friedrich M."/>
            <person name="Grimmelikhuijzen C.J."/>
            <person name="Klingler M."/>
            <person name="Lorenzen M."/>
            <person name="Richards S."/>
            <person name="Roth S."/>
            <person name="Schroder R."/>
            <person name="Tautz D."/>
            <person name="Zdobnov E.M."/>
            <person name="Muzny D."/>
            <person name="Gibbs R.A."/>
            <person name="Weinstock G.M."/>
            <person name="Attaway T."/>
            <person name="Bell S."/>
            <person name="Buhay C.J."/>
            <person name="Chandrabose M.N."/>
            <person name="Chavez D."/>
            <person name="Clerk-Blankenburg K.P."/>
            <person name="Cree A."/>
            <person name="Dao M."/>
            <person name="Davis C."/>
            <person name="Chacko J."/>
            <person name="Dinh H."/>
            <person name="Dugan-Rocha S."/>
            <person name="Fowler G."/>
            <person name="Garner T.T."/>
            <person name="Garnes J."/>
            <person name="Gnirke A."/>
            <person name="Hawes A."/>
            <person name="Hernandez J."/>
            <person name="Hines S."/>
            <person name="Holder M."/>
            <person name="Hume J."/>
            <person name="Jhangiani S.N."/>
            <person name="Joshi V."/>
            <person name="Khan Z.M."/>
            <person name="Jackson L."/>
            <person name="Kovar C."/>
            <person name="Kowis A."/>
            <person name="Lee S."/>
            <person name="Lewis L.R."/>
            <person name="Margolis J."/>
            <person name="Morgan M."/>
            <person name="Nazareth L.V."/>
            <person name="Nguyen N."/>
            <person name="Okwuonu G."/>
            <person name="Parker D."/>
            <person name="Richards S."/>
            <person name="Ruiz S.J."/>
            <person name="Santibanez J."/>
            <person name="Savard J."/>
            <person name="Scherer S.E."/>
            <person name="Schneider B."/>
            <person name="Sodergren E."/>
            <person name="Tautz D."/>
            <person name="Vattahil S."/>
            <person name="Villasana D."/>
            <person name="White C.S."/>
            <person name="Wright R."/>
            <person name="Park Y."/>
            <person name="Beeman R.W."/>
            <person name="Lord J."/>
            <person name="Oppert B."/>
            <person name="Lorenzen M."/>
            <person name="Brown S."/>
            <person name="Wang L."/>
            <person name="Savard J."/>
            <person name="Tautz D."/>
            <person name="Richards S."/>
            <person name="Weinstock G."/>
            <person name="Gibbs R.A."/>
            <person name="Liu Y."/>
            <person name="Worley K."/>
            <person name="Weinstock G."/>
            <person name="Elsik C.G."/>
            <person name="Reese J.T."/>
            <person name="Elhaik E."/>
            <person name="Landan G."/>
            <person name="Graur D."/>
            <person name="Arensburger P."/>
            <person name="Atkinson P."/>
            <person name="Beeman R.W."/>
            <person name="Beidler J."/>
            <person name="Brown S.J."/>
            <person name="Demuth J.P."/>
            <person name="Drury D.W."/>
            <person name="Du Y.Z."/>
            <person name="Fujiwara H."/>
            <person name="Lorenzen M."/>
            <person name="Maselli V."/>
            <person name="Osanai M."/>
            <person name="Park Y."/>
            <person name="Robertson H.M."/>
            <person name="Tu Z."/>
            <person name="Wang J.J."/>
            <person name="Wang S."/>
            <person name="Richards S."/>
            <person name="Song H."/>
            <person name="Zhang L."/>
            <person name="Sodergren E."/>
            <person name="Werner D."/>
            <person name="Stanke M."/>
            <person name="Morgenstern B."/>
            <person name="Solovyev V."/>
            <person name="Kosarev P."/>
            <person name="Brown G."/>
            <person name="Chen H.C."/>
            <person name="Ermolaeva O."/>
            <person name="Hlavina W."/>
            <person name="Kapustin Y."/>
            <person name="Kiryutin B."/>
            <person name="Kitts P."/>
            <person name="Maglott D."/>
            <person name="Pruitt K."/>
            <person name="Sapojnikov V."/>
            <person name="Souvorov A."/>
            <person name="Mackey A.J."/>
            <person name="Waterhouse R.M."/>
            <person name="Wyder S."/>
            <person name="Zdobnov E.M."/>
            <person name="Zdobnov E.M."/>
            <person name="Wyder S."/>
            <person name="Kriventseva E.V."/>
            <person name="Kadowaki T."/>
            <person name="Bork P."/>
            <person name="Aranda M."/>
            <person name="Bao R."/>
            <person name="Beermann A."/>
            <person name="Berns N."/>
            <person name="Bolognesi R."/>
            <person name="Bonneton F."/>
            <person name="Bopp D."/>
            <person name="Brown S.J."/>
            <person name="Bucher G."/>
            <person name="Butts T."/>
            <person name="Chaumot A."/>
            <person name="Denell R.E."/>
            <person name="Ferrier D.E."/>
            <person name="Friedrich M."/>
            <person name="Gordon C.M."/>
            <person name="Jindra M."/>
            <person name="Klingler M."/>
            <person name="Lan Q."/>
            <person name="Lattorff H.M."/>
            <person name="Laudet V."/>
            <person name="von Levetsow C."/>
            <person name="Liu Z."/>
            <person name="Lutz R."/>
            <person name="Lynch J.A."/>
            <person name="da Fonseca R.N."/>
            <person name="Posnien N."/>
            <person name="Reuter R."/>
            <person name="Roth S."/>
            <person name="Savard J."/>
            <person name="Schinko J.B."/>
            <person name="Schmitt C."/>
            <person name="Schoppmeier M."/>
            <person name="Schroder R."/>
            <person name="Shippy T.D."/>
            <person name="Simonnet F."/>
            <person name="Marques-Souza H."/>
            <person name="Tautz D."/>
            <person name="Tomoyasu Y."/>
            <person name="Trauner J."/>
            <person name="Van der Zee M."/>
            <person name="Vervoort M."/>
            <person name="Wittkopp N."/>
            <person name="Wimmer E.A."/>
            <person name="Yang X."/>
            <person name="Jones A.K."/>
            <person name="Sattelle D.B."/>
            <person name="Ebert P.R."/>
            <person name="Nelson D."/>
            <person name="Scott J.G."/>
            <person name="Beeman R.W."/>
            <person name="Muthukrishnan S."/>
            <person name="Kramer K.J."/>
            <person name="Arakane Y."/>
            <person name="Beeman R.W."/>
            <person name="Zhu Q."/>
            <person name="Hogenkamp D."/>
            <person name="Dixit R."/>
            <person name="Oppert B."/>
            <person name="Jiang H."/>
            <person name="Zou Z."/>
            <person name="Marshall J."/>
            <person name="Elpidina E."/>
            <person name="Vinokurov K."/>
            <person name="Oppert C."/>
            <person name="Zou Z."/>
            <person name="Evans J."/>
            <person name="Lu Z."/>
            <person name="Zhao P."/>
            <person name="Sumathipala N."/>
            <person name="Altincicek B."/>
            <person name="Vilcinskas A."/>
            <person name="Williams M."/>
            <person name="Hultmark D."/>
            <person name="Hetru C."/>
            <person name="Jiang H."/>
            <person name="Grimmelikhuijzen C.J."/>
            <person name="Hauser F."/>
            <person name="Cazzamali G."/>
            <person name="Williamson M."/>
            <person name="Park Y."/>
            <person name="Li B."/>
            <person name="Tanaka Y."/>
            <person name="Predel R."/>
            <person name="Neupert S."/>
            <person name="Schachtner J."/>
            <person name="Verleyen P."/>
            <person name="Raible F."/>
            <person name="Bork P."/>
            <person name="Friedrich M."/>
            <person name="Walden K.K."/>
            <person name="Robertson H.M."/>
            <person name="Angeli S."/>
            <person name="Foret S."/>
            <person name="Bucher G."/>
            <person name="Schuetz S."/>
            <person name="Maleszka R."/>
            <person name="Wimmer E.A."/>
            <person name="Beeman R.W."/>
            <person name="Lorenzen M."/>
            <person name="Tomoyasu Y."/>
            <person name="Miller S.C."/>
            <person name="Grossmann D."/>
            <person name="Bucher G."/>
        </authorList>
    </citation>
    <scope>NUCLEOTIDE SEQUENCE [LARGE SCALE GENOMIC DNA]</scope>
    <source>
        <strain evidence="2 3">Georgia GA2</strain>
    </source>
</reference>
<dbReference type="AlphaFoldDB" id="D6WBW5"/>
<organism evidence="2 3">
    <name type="scientific">Tribolium castaneum</name>
    <name type="common">Red flour beetle</name>
    <dbReference type="NCBI Taxonomy" id="7070"/>
    <lineage>
        <taxon>Eukaryota</taxon>
        <taxon>Metazoa</taxon>
        <taxon>Ecdysozoa</taxon>
        <taxon>Arthropoda</taxon>
        <taxon>Hexapoda</taxon>
        <taxon>Insecta</taxon>
        <taxon>Pterygota</taxon>
        <taxon>Neoptera</taxon>
        <taxon>Endopterygota</taxon>
        <taxon>Coleoptera</taxon>
        <taxon>Polyphaga</taxon>
        <taxon>Cucujiformia</taxon>
        <taxon>Tenebrionidae</taxon>
        <taxon>Tenebrionidae incertae sedis</taxon>
        <taxon>Tribolium</taxon>
    </lineage>
</organism>
<name>D6WBW5_TRICA</name>
<proteinExistence type="predicted"/>
<dbReference type="HOGENOM" id="CLU_047746_0_1_1"/>
<reference evidence="2 3" key="2">
    <citation type="journal article" date="2010" name="Nucleic Acids Res.">
        <title>BeetleBase in 2010: revisions to provide comprehensive genomic information for Tribolium castaneum.</title>
        <authorList>
            <person name="Kim H.S."/>
            <person name="Murphy T."/>
            <person name="Xia J."/>
            <person name="Caragea D."/>
            <person name="Park Y."/>
            <person name="Beeman R.W."/>
            <person name="Lorenzen M.D."/>
            <person name="Butcher S."/>
            <person name="Manak J.R."/>
            <person name="Brown S.J."/>
        </authorList>
    </citation>
    <scope>GENOME REANNOTATION</scope>
    <source>
        <strain evidence="2 3">Georgia GA2</strain>
    </source>
</reference>
<evidence type="ECO:0000313" key="3">
    <source>
        <dbReference type="Proteomes" id="UP000007266"/>
    </source>
</evidence>
<accession>D6WBW5</accession>
<dbReference type="PANTHER" id="PTHR12436">
    <property type="entry name" value="80 KDA MCM3-ASSOCIATED PROTEIN"/>
    <property type="match status" value="1"/>
</dbReference>